<dbReference type="InterPro" id="IPR021255">
    <property type="entry name" value="DUF2807"/>
</dbReference>
<evidence type="ECO:0000313" key="2">
    <source>
        <dbReference type="EMBL" id="MCX2719134.1"/>
    </source>
</evidence>
<dbReference type="Gene3D" id="2.160.20.120">
    <property type="match status" value="1"/>
</dbReference>
<gene>
    <name evidence="2" type="ORF">OO016_05935</name>
</gene>
<organism evidence="2 3">
    <name type="scientific">Lentiprolixibacter aurantiacus</name>
    <dbReference type="NCBI Taxonomy" id="2993939"/>
    <lineage>
        <taxon>Bacteria</taxon>
        <taxon>Pseudomonadati</taxon>
        <taxon>Bacteroidota</taxon>
        <taxon>Flavobacteriia</taxon>
        <taxon>Flavobacteriales</taxon>
        <taxon>Flavobacteriaceae</taxon>
        <taxon>Lentiprolixibacter</taxon>
    </lineage>
</organism>
<feature type="domain" description="Putative auto-transporter adhesin head GIN" evidence="1">
    <location>
        <begin position="49"/>
        <end position="242"/>
    </location>
</feature>
<evidence type="ECO:0000313" key="3">
    <source>
        <dbReference type="Proteomes" id="UP001207116"/>
    </source>
</evidence>
<comment type="caution">
    <text evidence="2">The sequence shown here is derived from an EMBL/GenBank/DDBJ whole genome shotgun (WGS) entry which is preliminary data.</text>
</comment>
<keyword evidence="3" id="KW-1185">Reference proteome</keyword>
<dbReference type="Pfam" id="PF10988">
    <property type="entry name" value="DUF2807"/>
    <property type="match status" value="1"/>
</dbReference>
<name>A0AAE3MKK0_9FLAO</name>
<accession>A0AAE3MKK0</accession>
<evidence type="ECO:0000259" key="1">
    <source>
        <dbReference type="Pfam" id="PF10988"/>
    </source>
</evidence>
<dbReference type="Proteomes" id="UP001207116">
    <property type="component" value="Unassembled WGS sequence"/>
</dbReference>
<reference evidence="2" key="1">
    <citation type="submission" date="2022-11" db="EMBL/GenBank/DDBJ databases">
        <title>The characterization of three novel Bacteroidetes species and genomic analysis of their roles in tidal elemental geochemical cycles.</title>
        <authorList>
            <person name="Ma K.-J."/>
        </authorList>
    </citation>
    <scope>NUCLEOTIDE SEQUENCE</scope>
    <source>
        <strain evidence="2">M415</strain>
    </source>
</reference>
<proteinExistence type="predicted"/>
<protein>
    <submittedName>
        <fullName evidence="2">DUF2807 domain-containing protein</fullName>
    </submittedName>
</protein>
<dbReference type="EMBL" id="JAPFQP010000001">
    <property type="protein sequence ID" value="MCX2719134.1"/>
    <property type="molecule type" value="Genomic_DNA"/>
</dbReference>
<dbReference type="AlphaFoldDB" id="A0AAE3MKK0"/>
<sequence length="259" mass="28604">MTRLLFIRLKGWILLLMVATMVNGCNGENVLDCFQNAGDLIQEEVTVSPFTNITVLDNVTLVLRQGPEQRVLIETGEYLRPEVSARVEDGTLILEDTNNCNLFRAYGLTTIYVTAPEIENIRSSTGFPIRSEGTLAYESLSLISESFVNPDTDTTDGTFEVDVATQELRIVANGLAYFKISGTTDFLDVDISSGDSRVEAETLLAGEVIFNQRGSNDIRINPQEALRGIIRGTGDVVSFNRPPIVEVELVYGGRLIFRN</sequence>
<dbReference type="RefSeq" id="WP_266011602.1">
    <property type="nucleotide sequence ID" value="NZ_JAPFQP010000001.1"/>
</dbReference>